<evidence type="ECO:0000256" key="1">
    <source>
        <dbReference type="ARBA" id="ARBA00004609"/>
    </source>
</evidence>
<keyword evidence="12" id="KW-1185">Reference proteome</keyword>
<feature type="chain" id="PRO_5033594836" description="Sperm acrosome associated 4" evidence="9">
    <location>
        <begin position="20"/>
        <end position="122"/>
    </location>
</feature>
<dbReference type="InParanoid" id="A0A7J8J863"/>
<dbReference type="GO" id="GO:0035036">
    <property type="term" value="P:sperm-egg recognition"/>
    <property type="evidence" value="ECO:0007669"/>
    <property type="project" value="TreeGrafter"/>
</dbReference>
<protein>
    <recommendedName>
        <fullName evidence="13">Sperm acrosome associated 4</fullName>
    </recommendedName>
</protein>
<keyword evidence="7" id="KW-0325">Glycoprotein</keyword>
<dbReference type="EMBL" id="JACASF010000002">
    <property type="protein sequence ID" value="KAF6493033.1"/>
    <property type="molecule type" value="Genomic_DNA"/>
</dbReference>
<dbReference type="InterPro" id="IPR045860">
    <property type="entry name" value="Snake_toxin-like_sf"/>
</dbReference>
<evidence type="ECO:0008006" key="13">
    <source>
        <dbReference type="Google" id="ProtNLM"/>
    </source>
</evidence>
<dbReference type="GO" id="GO:0098552">
    <property type="term" value="C:side of membrane"/>
    <property type="evidence" value="ECO:0007669"/>
    <property type="project" value="UniProtKB-KW"/>
</dbReference>
<dbReference type="Gene3D" id="2.10.60.10">
    <property type="entry name" value="CD59"/>
    <property type="match status" value="1"/>
</dbReference>
<dbReference type="Proteomes" id="UP000550707">
    <property type="component" value="Unassembled WGS sequence"/>
</dbReference>
<keyword evidence="6" id="KW-1015">Disulfide bond</keyword>
<accession>A0A7J8J863</accession>
<dbReference type="PANTHER" id="PTHR47613">
    <property type="entry name" value="SPERM ACROSOME MEMBRANE-ASSOCIATED PROTEIN 4"/>
    <property type="match status" value="1"/>
</dbReference>
<evidence type="ECO:0000256" key="4">
    <source>
        <dbReference type="ARBA" id="ARBA00022729"/>
    </source>
</evidence>
<evidence type="ECO:0000256" key="2">
    <source>
        <dbReference type="ARBA" id="ARBA00022475"/>
    </source>
</evidence>
<evidence type="ECO:0000256" key="3">
    <source>
        <dbReference type="ARBA" id="ARBA00022622"/>
    </source>
</evidence>
<evidence type="ECO:0000313" key="10">
    <source>
        <dbReference type="EMBL" id="KAF6493033.1"/>
    </source>
</evidence>
<dbReference type="PANTHER" id="PTHR47613:SF1">
    <property type="entry name" value="SPERM ACROSOME MEMBRANE-ASSOCIATED PROTEIN 4"/>
    <property type="match status" value="1"/>
</dbReference>
<evidence type="ECO:0000256" key="8">
    <source>
        <dbReference type="ARBA" id="ARBA00023288"/>
    </source>
</evidence>
<gene>
    <name evidence="10" type="ORF">HJG59_017209</name>
    <name evidence="11" type="ORF">HJG59_017210</name>
</gene>
<sequence length="122" mass="13128">MILGWLLLPVIAPPQGTTSNKICIFCKPTDSSNCPGFPKTSGDHKECFVGQGTAPGFRPVINKGCTQSNLCGREVSVTYKGVTYRLIFTCCYGQMCIRAPTPSGSLIVWATTSLLLGMLLLH</sequence>
<dbReference type="AlphaFoldDB" id="A0A7J8J863"/>
<organism evidence="10 12">
    <name type="scientific">Molossus molossus</name>
    <name type="common">Pallas' mastiff bat</name>
    <name type="synonym">Vespertilio molossus</name>
    <dbReference type="NCBI Taxonomy" id="27622"/>
    <lineage>
        <taxon>Eukaryota</taxon>
        <taxon>Metazoa</taxon>
        <taxon>Chordata</taxon>
        <taxon>Craniata</taxon>
        <taxon>Vertebrata</taxon>
        <taxon>Euteleostomi</taxon>
        <taxon>Mammalia</taxon>
        <taxon>Eutheria</taxon>
        <taxon>Laurasiatheria</taxon>
        <taxon>Chiroptera</taxon>
        <taxon>Yangochiroptera</taxon>
        <taxon>Molossidae</taxon>
        <taxon>Molossus</taxon>
    </lineage>
</organism>
<keyword evidence="8" id="KW-0449">Lipoprotein</keyword>
<proteinExistence type="predicted"/>
<dbReference type="SUPFAM" id="SSF57302">
    <property type="entry name" value="Snake toxin-like"/>
    <property type="match status" value="1"/>
</dbReference>
<dbReference type="EMBL" id="JACASF010000002">
    <property type="protein sequence ID" value="KAF6493034.1"/>
    <property type="molecule type" value="Genomic_DNA"/>
</dbReference>
<dbReference type="GO" id="GO:0005886">
    <property type="term" value="C:plasma membrane"/>
    <property type="evidence" value="ECO:0007669"/>
    <property type="project" value="UniProtKB-SubCell"/>
</dbReference>
<keyword evidence="3" id="KW-0336">GPI-anchor</keyword>
<evidence type="ECO:0000313" key="12">
    <source>
        <dbReference type="Proteomes" id="UP000550707"/>
    </source>
</evidence>
<comment type="subcellular location">
    <subcellularLocation>
        <location evidence="1">Cell membrane</location>
        <topology evidence="1">Lipid-anchor</topology>
        <topology evidence="1">GPI-anchor</topology>
    </subcellularLocation>
</comment>
<evidence type="ECO:0000313" key="11">
    <source>
        <dbReference type="EMBL" id="KAF6493034.1"/>
    </source>
</evidence>
<dbReference type="InterPro" id="IPR046354">
    <property type="entry name" value="SPACA4/Bouncer"/>
</dbReference>
<evidence type="ECO:0000256" key="7">
    <source>
        <dbReference type="ARBA" id="ARBA00023180"/>
    </source>
</evidence>
<reference evidence="10 12" key="1">
    <citation type="journal article" date="2020" name="Nature">
        <title>Six reference-quality genomes reveal evolution of bat adaptations.</title>
        <authorList>
            <person name="Jebb D."/>
            <person name="Huang Z."/>
            <person name="Pippel M."/>
            <person name="Hughes G.M."/>
            <person name="Lavrichenko K."/>
            <person name="Devanna P."/>
            <person name="Winkler S."/>
            <person name="Jermiin L.S."/>
            <person name="Skirmuntt E.C."/>
            <person name="Katzourakis A."/>
            <person name="Burkitt-Gray L."/>
            <person name="Ray D.A."/>
            <person name="Sullivan K.A.M."/>
            <person name="Roscito J.G."/>
            <person name="Kirilenko B.M."/>
            <person name="Davalos L.M."/>
            <person name="Corthals A.P."/>
            <person name="Power M.L."/>
            <person name="Jones G."/>
            <person name="Ransome R.D."/>
            <person name="Dechmann D.K.N."/>
            <person name="Locatelli A.G."/>
            <person name="Puechmaille S.J."/>
            <person name="Fedrigo O."/>
            <person name="Jarvis E.D."/>
            <person name="Hiller M."/>
            <person name="Vernes S.C."/>
            <person name="Myers E.W."/>
            <person name="Teeling E.C."/>
        </authorList>
    </citation>
    <scope>NUCLEOTIDE SEQUENCE [LARGE SCALE GENOMIC DNA]</scope>
    <source>
        <strain evidence="10">MMolMol1</strain>
        <tissue evidence="10">Muscle</tissue>
    </source>
</reference>
<keyword evidence="5" id="KW-0472">Membrane</keyword>
<comment type="caution">
    <text evidence="10">The sequence shown here is derived from an EMBL/GenBank/DDBJ whole genome shotgun (WGS) entry which is preliminary data.</text>
</comment>
<evidence type="ECO:0000256" key="6">
    <source>
        <dbReference type="ARBA" id="ARBA00023157"/>
    </source>
</evidence>
<name>A0A7J8J863_MOLMO</name>
<keyword evidence="2" id="KW-1003">Cell membrane</keyword>
<evidence type="ECO:0000256" key="9">
    <source>
        <dbReference type="SAM" id="SignalP"/>
    </source>
</evidence>
<keyword evidence="4 9" id="KW-0732">Signal</keyword>
<evidence type="ECO:0000256" key="5">
    <source>
        <dbReference type="ARBA" id="ARBA00023136"/>
    </source>
</evidence>
<feature type="signal peptide" evidence="9">
    <location>
        <begin position="1"/>
        <end position="19"/>
    </location>
</feature>